<reference evidence="1 2" key="1">
    <citation type="submission" date="2024-01" db="EMBL/GenBank/DDBJ databases">
        <title>Complete genome of Cladobotryum mycophilum ATHUM6906.</title>
        <authorList>
            <person name="Christinaki A.C."/>
            <person name="Myridakis A.I."/>
            <person name="Kouvelis V.N."/>
        </authorList>
    </citation>
    <scope>NUCLEOTIDE SEQUENCE [LARGE SCALE GENOMIC DNA]</scope>
    <source>
        <strain evidence="1 2">ATHUM6906</strain>
    </source>
</reference>
<organism evidence="1 2">
    <name type="scientific">Cladobotryum mycophilum</name>
    <dbReference type="NCBI Taxonomy" id="491253"/>
    <lineage>
        <taxon>Eukaryota</taxon>
        <taxon>Fungi</taxon>
        <taxon>Dikarya</taxon>
        <taxon>Ascomycota</taxon>
        <taxon>Pezizomycotina</taxon>
        <taxon>Sordariomycetes</taxon>
        <taxon>Hypocreomycetidae</taxon>
        <taxon>Hypocreales</taxon>
        <taxon>Hypocreaceae</taxon>
        <taxon>Cladobotryum</taxon>
    </lineage>
</organism>
<accession>A0ABR0SI05</accession>
<proteinExistence type="predicted"/>
<comment type="caution">
    <text evidence="1">The sequence shown here is derived from an EMBL/GenBank/DDBJ whole genome shotgun (WGS) entry which is preliminary data.</text>
</comment>
<keyword evidence="2" id="KW-1185">Reference proteome</keyword>
<evidence type="ECO:0000313" key="1">
    <source>
        <dbReference type="EMBL" id="KAK5991793.1"/>
    </source>
</evidence>
<gene>
    <name evidence="1" type="ORF">PT974_07827</name>
</gene>
<evidence type="ECO:0000313" key="2">
    <source>
        <dbReference type="Proteomes" id="UP001338125"/>
    </source>
</evidence>
<protein>
    <submittedName>
        <fullName evidence="1">Uncharacterized protein</fullName>
    </submittedName>
</protein>
<sequence>MEDLPPQPDFDEMSQSVHTFARNFSLISNVPAFDNGRSLMQSIELVVQRLDVMTQQLARVESKIEAGNRMTSIRDLNHRVARQNSVKSEDDSIISPLYSVLSGELIQNFPRLIKDIDRLTVHEANRILQELQVTANGNIGAKRQLILLCCGITQRAVTTQLGSGEI</sequence>
<dbReference type="Proteomes" id="UP001338125">
    <property type="component" value="Unassembled WGS sequence"/>
</dbReference>
<dbReference type="EMBL" id="JAVFKD010000013">
    <property type="protein sequence ID" value="KAK5991793.1"/>
    <property type="molecule type" value="Genomic_DNA"/>
</dbReference>
<name>A0ABR0SI05_9HYPO</name>